<keyword evidence="6" id="KW-1015">Disulfide bond</keyword>
<keyword evidence="2 9" id="KW-0812">Transmembrane</keyword>
<evidence type="ECO:0000256" key="6">
    <source>
        <dbReference type="ARBA" id="ARBA00023157"/>
    </source>
</evidence>
<evidence type="ECO:0000313" key="14">
    <source>
        <dbReference type="Proteomes" id="UP001369086"/>
    </source>
</evidence>
<keyword evidence="4 9" id="KW-0297">G-protein coupled receptor</keyword>
<feature type="chain" id="PRO_5046772691" evidence="11">
    <location>
        <begin position="18"/>
        <end position="509"/>
    </location>
</feature>
<dbReference type="PRINTS" id="PR00237">
    <property type="entry name" value="GPCRRHODOPSN"/>
</dbReference>
<dbReference type="InterPro" id="IPR017452">
    <property type="entry name" value="GPCR_Rhodpsn_7TM"/>
</dbReference>
<gene>
    <name evidence="13" type="ORF">HHUSO_G24343</name>
</gene>
<evidence type="ECO:0000256" key="3">
    <source>
        <dbReference type="ARBA" id="ARBA00022989"/>
    </source>
</evidence>
<dbReference type="Pfam" id="PF00001">
    <property type="entry name" value="7tm_1"/>
    <property type="match status" value="1"/>
</dbReference>
<evidence type="ECO:0000256" key="10">
    <source>
        <dbReference type="SAM" id="Phobius"/>
    </source>
</evidence>
<evidence type="ECO:0000256" key="1">
    <source>
        <dbReference type="ARBA" id="ARBA00004141"/>
    </source>
</evidence>
<feature type="transmembrane region" description="Helical" evidence="10">
    <location>
        <begin position="195"/>
        <end position="216"/>
    </location>
</feature>
<dbReference type="Gene3D" id="1.20.1070.10">
    <property type="entry name" value="Rhodopsin 7-helix transmembrane proteins"/>
    <property type="match status" value="1"/>
</dbReference>
<reference evidence="13 14" key="1">
    <citation type="submission" date="2021-05" db="EMBL/GenBank/DDBJ databases">
        <authorList>
            <person name="Zahm M."/>
            <person name="Klopp C."/>
            <person name="Cabau C."/>
            <person name="Kuhl H."/>
            <person name="Suciu R."/>
            <person name="Ciorpac M."/>
            <person name="Holostenco D."/>
            <person name="Gessner J."/>
            <person name="Wuertz S."/>
            <person name="Hohne C."/>
            <person name="Stock M."/>
            <person name="Gislard M."/>
            <person name="Lluch J."/>
            <person name="Milhes M."/>
            <person name="Lampietro C."/>
            <person name="Lopez Roques C."/>
            <person name="Donnadieu C."/>
            <person name="Du K."/>
            <person name="Schartl M."/>
            <person name="Guiguen Y."/>
        </authorList>
    </citation>
    <scope>NUCLEOTIDE SEQUENCE [LARGE SCALE GENOMIC DNA]</scope>
    <source>
        <strain evidence="13">Hh-F2</strain>
        <tissue evidence="13">Blood</tissue>
    </source>
</reference>
<keyword evidence="3 10" id="KW-1133">Transmembrane helix</keyword>
<accession>A0ABR0YUV6</accession>
<feature type="transmembrane region" description="Helical" evidence="10">
    <location>
        <begin position="275"/>
        <end position="294"/>
    </location>
</feature>
<evidence type="ECO:0000256" key="8">
    <source>
        <dbReference type="ARBA" id="ARBA00023224"/>
    </source>
</evidence>
<dbReference type="InterPro" id="IPR000405">
    <property type="entry name" value="Galanin_rcpt"/>
</dbReference>
<comment type="similarity">
    <text evidence="9">Belongs to the G-protein coupled receptor 1 family.</text>
</comment>
<organism evidence="13 14">
    <name type="scientific">Huso huso</name>
    <name type="common">Beluga</name>
    <name type="synonym">Acipenser huso</name>
    <dbReference type="NCBI Taxonomy" id="61971"/>
    <lineage>
        <taxon>Eukaryota</taxon>
        <taxon>Metazoa</taxon>
        <taxon>Chordata</taxon>
        <taxon>Craniata</taxon>
        <taxon>Vertebrata</taxon>
        <taxon>Euteleostomi</taxon>
        <taxon>Actinopterygii</taxon>
        <taxon>Chondrostei</taxon>
        <taxon>Acipenseriformes</taxon>
        <taxon>Acipenseridae</taxon>
        <taxon>Huso</taxon>
    </lineage>
</organism>
<feature type="non-terminal residue" evidence="13">
    <location>
        <position position="1"/>
    </location>
</feature>
<feature type="transmembrane region" description="Helical" evidence="10">
    <location>
        <begin position="370"/>
        <end position="395"/>
    </location>
</feature>
<proteinExistence type="inferred from homology"/>
<dbReference type="PROSITE" id="PS50262">
    <property type="entry name" value="G_PROTEIN_RECEP_F1_2"/>
    <property type="match status" value="1"/>
</dbReference>
<sequence length="509" mass="57360">ILSVVFVFISCCSVSSGVIGISISSVEAAISACNGVWIFNTQECRRSLSKRDRERAMLQQEGYIADVFLETPIQKERTLFQSILQSRRSATIWSFIAVWVRQQLQALCSTIKAFQTHSTSIIYTILDLITKMSEHEDLSETSGHGNISENYPFNPASVIVSVVFSLIFLLGTVGNSLVLAVLLRNGQMGHNTTNLFILNLSVADFFFIVFCVPFQATIYSLEGWVFGSFMCKAVHFFINLTMYASSFTLAAVSVDRYLAIRYPLRSRELRTPCNAVAAMAVIWGLSFIFAGPYLSYYDITDIDTVNVCIPGWEEWRRKVLDTCTFICGYVIPVLIVSLSYTRTIKYLWTAVDPLDGMSESKKAKRKVTKMIIIVTVLFCLCWLPYHVVILCYLYGDFPFNQTTYAFRLLSHCMAYANSCLNPIVYALVSKHFRKGFKKVFSCILIKKARNKVHVVHVANTVPGFEAGSTEVSHINEENRRQNACEMGCRTPVVPEDNTAAITLPYQQQP</sequence>
<dbReference type="PRINTS" id="PR00663">
    <property type="entry name" value="GALANINR"/>
</dbReference>
<dbReference type="PANTHER" id="PTHR45695:SF31">
    <property type="entry name" value="LOC100125055 PROTEIN"/>
    <property type="match status" value="1"/>
</dbReference>
<keyword evidence="8 9" id="KW-0807">Transducer</keyword>
<evidence type="ECO:0000256" key="5">
    <source>
        <dbReference type="ARBA" id="ARBA00023136"/>
    </source>
</evidence>
<evidence type="ECO:0000259" key="12">
    <source>
        <dbReference type="PROSITE" id="PS50262"/>
    </source>
</evidence>
<evidence type="ECO:0000256" key="7">
    <source>
        <dbReference type="ARBA" id="ARBA00023170"/>
    </source>
</evidence>
<evidence type="ECO:0000256" key="2">
    <source>
        <dbReference type="ARBA" id="ARBA00022692"/>
    </source>
</evidence>
<keyword evidence="14" id="KW-1185">Reference proteome</keyword>
<dbReference type="SUPFAM" id="SSF81321">
    <property type="entry name" value="Family A G protein-coupled receptor-like"/>
    <property type="match status" value="1"/>
</dbReference>
<feature type="transmembrane region" description="Helical" evidence="10">
    <location>
        <begin position="319"/>
        <end position="340"/>
    </location>
</feature>
<comment type="caution">
    <text evidence="13">The sequence shown here is derived from an EMBL/GenBank/DDBJ whole genome shotgun (WGS) entry which is preliminary data.</text>
</comment>
<dbReference type="Proteomes" id="UP001369086">
    <property type="component" value="Unassembled WGS sequence"/>
</dbReference>
<feature type="signal peptide" evidence="11">
    <location>
        <begin position="1"/>
        <end position="17"/>
    </location>
</feature>
<dbReference type="SMART" id="SM01381">
    <property type="entry name" value="7TM_GPCR_Srsx"/>
    <property type="match status" value="1"/>
</dbReference>
<keyword evidence="11" id="KW-0732">Signal</keyword>
<feature type="domain" description="G-protein coupled receptors family 1 profile" evidence="12">
    <location>
        <begin position="174"/>
        <end position="425"/>
    </location>
</feature>
<dbReference type="InterPro" id="IPR000276">
    <property type="entry name" value="GPCR_Rhodpsn"/>
</dbReference>
<evidence type="ECO:0000256" key="4">
    <source>
        <dbReference type="ARBA" id="ARBA00023040"/>
    </source>
</evidence>
<dbReference type="EMBL" id="JAHFZB010000023">
    <property type="protein sequence ID" value="KAK6476278.1"/>
    <property type="molecule type" value="Genomic_DNA"/>
</dbReference>
<feature type="transmembrane region" description="Helical" evidence="10">
    <location>
        <begin position="236"/>
        <end position="254"/>
    </location>
</feature>
<keyword evidence="5 10" id="KW-0472">Membrane</keyword>
<evidence type="ECO:0000256" key="11">
    <source>
        <dbReference type="SAM" id="SignalP"/>
    </source>
</evidence>
<comment type="subcellular location">
    <subcellularLocation>
        <location evidence="1">Membrane</location>
        <topology evidence="1">Multi-pass membrane protein</topology>
    </subcellularLocation>
</comment>
<feature type="transmembrane region" description="Helical" evidence="10">
    <location>
        <begin position="407"/>
        <end position="428"/>
    </location>
</feature>
<dbReference type="PANTHER" id="PTHR45695">
    <property type="entry name" value="LEUCOKININ RECEPTOR-RELATED"/>
    <property type="match status" value="1"/>
</dbReference>
<evidence type="ECO:0000256" key="9">
    <source>
        <dbReference type="RuleBase" id="RU000688"/>
    </source>
</evidence>
<evidence type="ECO:0000313" key="13">
    <source>
        <dbReference type="EMBL" id="KAK6476278.1"/>
    </source>
</evidence>
<dbReference type="PROSITE" id="PS00237">
    <property type="entry name" value="G_PROTEIN_RECEP_F1_1"/>
    <property type="match status" value="1"/>
</dbReference>
<protein>
    <submittedName>
        <fullName evidence="13">Galanin receptor 2a-like isoform X2</fullName>
    </submittedName>
</protein>
<name>A0ABR0YUV6_HUSHU</name>
<feature type="transmembrane region" description="Helical" evidence="10">
    <location>
        <begin position="158"/>
        <end position="183"/>
    </location>
</feature>
<keyword evidence="7 9" id="KW-0675">Receptor</keyword>
<dbReference type="CDD" id="cd15097">
    <property type="entry name" value="7tmA_Gal2_Gal3_R"/>
    <property type="match status" value="1"/>
</dbReference>